<comment type="caution">
    <text evidence="3">The sequence shown here is derived from an EMBL/GenBank/DDBJ whole genome shotgun (WGS) entry which is preliminary data.</text>
</comment>
<dbReference type="RefSeq" id="WP_123770806.1">
    <property type="nucleotide sequence ID" value="NZ_RKQN01000003.1"/>
</dbReference>
<evidence type="ECO:0008006" key="5">
    <source>
        <dbReference type="Google" id="ProtNLM"/>
    </source>
</evidence>
<dbReference type="OrthoDB" id="8703271at2"/>
<evidence type="ECO:0000256" key="2">
    <source>
        <dbReference type="SAM" id="SignalP"/>
    </source>
</evidence>
<evidence type="ECO:0000313" key="4">
    <source>
        <dbReference type="Proteomes" id="UP000269708"/>
    </source>
</evidence>
<gene>
    <name evidence="3" type="ORF">EDC50_2494</name>
</gene>
<name>A0A3N4VC82_9GAMM</name>
<feature type="region of interest" description="Disordered" evidence="1">
    <location>
        <begin position="55"/>
        <end position="81"/>
    </location>
</feature>
<sequence length="162" mass="17982">MRKSAAPALLLPFLCFAAWAGQAYVEIERRLTPEQLREVGLTPAQLQALNRMLREAQERQPPAQAASAPAAHGDHAPAPAQRSYIGLEDQPIKSRVRGEVAGWEPGTEFALENGQRWKVLKGSLKLRKPLQAPQIEIVPGFAGRWFLQVDGDLPKARVYRID</sequence>
<proteinExistence type="predicted"/>
<protein>
    <recommendedName>
        <fullName evidence="5">Secreted protein</fullName>
    </recommendedName>
</protein>
<organism evidence="3 4">
    <name type="scientific">Vulcaniibacterium tengchongense</name>
    <dbReference type="NCBI Taxonomy" id="1273429"/>
    <lineage>
        <taxon>Bacteria</taxon>
        <taxon>Pseudomonadati</taxon>
        <taxon>Pseudomonadota</taxon>
        <taxon>Gammaproteobacteria</taxon>
        <taxon>Lysobacterales</taxon>
        <taxon>Lysobacteraceae</taxon>
        <taxon>Vulcaniibacterium</taxon>
    </lineage>
</organism>
<feature type="signal peptide" evidence="2">
    <location>
        <begin position="1"/>
        <end position="20"/>
    </location>
</feature>
<accession>A0A3N4VC82</accession>
<feature type="compositionally biased region" description="Low complexity" evidence="1">
    <location>
        <begin position="59"/>
        <end position="81"/>
    </location>
</feature>
<feature type="chain" id="PRO_5018321440" description="Secreted protein" evidence="2">
    <location>
        <begin position="21"/>
        <end position="162"/>
    </location>
</feature>
<keyword evidence="2" id="KW-0732">Signal</keyword>
<evidence type="ECO:0000256" key="1">
    <source>
        <dbReference type="SAM" id="MobiDB-lite"/>
    </source>
</evidence>
<dbReference type="Proteomes" id="UP000269708">
    <property type="component" value="Unassembled WGS sequence"/>
</dbReference>
<evidence type="ECO:0000313" key="3">
    <source>
        <dbReference type="EMBL" id="RPE77229.1"/>
    </source>
</evidence>
<dbReference type="EMBL" id="RKQN01000003">
    <property type="protein sequence ID" value="RPE77229.1"/>
    <property type="molecule type" value="Genomic_DNA"/>
</dbReference>
<dbReference type="AlphaFoldDB" id="A0A3N4VC82"/>
<reference evidence="3 4" key="1">
    <citation type="submission" date="2018-11" db="EMBL/GenBank/DDBJ databases">
        <title>Genomic Encyclopedia of Type Strains, Phase IV (KMG-IV): sequencing the most valuable type-strain genomes for metagenomic binning, comparative biology and taxonomic classification.</title>
        <authorList>
            <person name="Goeker M."/>
        </authorList>
    </citation>
    <scope>NUCLEOTIDE SEQUENCE [LARGE SCALE GENOMIC DNA]</scope>
    <source>
        <strain evidence="3 4">DSM 25623</strain>
    </source>
</reference>
<keyword evidence="4" id="KW-1185">Reference proteome</keyword>